<dbReference type="InterPro" id="IPR050348">
    <property type="entry name" value="Protein-Tyr_Phosphatase"/>
</dbReference>
<dbReference type="OrthoDB" id="10253954at2759"/>
<feature type="domain" description="Tyrosine specific protein phosphatases" evidence="8">
    <location>
        <begin position="244"/>
        <end position="317"/>
    </location>
</feature>
<evidence type="ECO:0000256" key="3">
    <source>
        <dbReference type="ARBA" id="ARBA00022490"/>
    </source>
</evidence>
<dbReference type="PhylomeDB" id="A0A022Q4E7"/>
<gene>
    <name evidence="9" type="ORF">MIMGU_mgv1a009565mg</name>
</gene>
<dbReference type="EC" id="3.1.3.48" evidence="2"/>
<dbReference type="InterPro" id="IPR000387">
    <property type="entry name" value="Tyr_Pase_dom"/>
</dbReference>
<dbReference type="SMART" id="SM00404">
    <property type="entry name" value="PTPc_motif"/>
    <property type="match status" value="1"/>
</dbReference>
<name>A0A022Q4E7_ERYGU</name>
<dbReference type="Proteomes" id="UP000030748">
    <property type="component" value="Unassembled WGS sequence"/>
</dbReference>
<sequence>MTRSFSTTAAALASTTAAKNSGFSAVTTTQRRALSEDQLRSCSEALKFFQQKLSSPQSIHHEFQILEDRMKAFDARSSCTVALDSVNSSKNRYDNVIPYDNNRVILNQHKDYRPSPTGYINASFVKASEGVSQFIATQGPLPHTAEDFWEMVMQYHCPAIVMLTRLVENNHTVKCGDYFQAEDGAREFGNVRITVKWIQTTETSLILRCLEVKNKGSNEAPCSVLHIQYTEWPDYGVPKDTVAVREIFKRLSAGPQCLGPIVVHCSAGIGRTGTYCLIHNTIQRVLNGDMSALDLVNTVTTFRSQRLGMVQTLEQYQFCHKAIADELQNLISDSKAHA</sequence>
<keyword evidence="4" id="KW-0597">Phosphoprotein</keyword>
<dbReference type="GO" id="GO:0004725">
    <property type="term" value="F:protein tyrosine phosphatase activity"/>
    <property type="evidence" value="ECO:0007669"/>
    <property type="project" value="UniProtKB-EC"/>
</dbReference>
<dbReference type="InterPro" id="IPR029021">
    <property type="entry name" value="Prot-tyrosine_phosphatase-like"/>
</dbReference>
<dbReference type="AlphaFoldDB" id="A0A022Q4E7"/>
<dbReference type="SMART" id="SM00194">
    <property type="entry name" value="PTPc"/>
    <property type="match status" value="1"/>
</dbReference>
<dbReference type="PANTHER" id="PTHR19134:SF449">
    <property type="entry name" value="TYROSINE-PROTEIN PHOSPHATASE 1"/>
    <property type="match status" value="1"/>
</dbReference>
<evidence type="ECO:0000256" key="2">
    <source>
        <dbReference type="ARBA" id="ARBA00013064"/>
    </source>
</evidence>
<dbReference type="SUPFAM" id="SSF52799">
    <property type="entry name" value="(Phosphotyrosine protein) phosphatases II"/>
    <property type="match status" value="1"/>
</dbReference>
<reference evidence="9 10" key="1">
    <citation type="journal article" date="2013" name="Proc. Natl. Acad. Sci. U.S.A.">
        <title>Fine-scale variation in meiotic recombination in Mimulus inferred from population shotgun sequencing.</title>
        <authorList>
            <person name="Hellsten U."/>
            <person name="Wright K.M."/>
            <person name="Jenkins J."/>
            <person name="Shu S."/>
            <person name="Yuan Y."/>
            <person name="Wessler S.R."/>
            <person name="Schmutz J."/>
            <person name="Willis J.H."/>
            <person name="Rokhsar D.S."/>
        </authorList>
    </citation>
    <scope>NUCLEOTIDE SEQUENCE [LARGE SCALE GENOMIC DNA]</scope>
    <source>
        <strain evidence="10">cv. DUN x IM62</strain>
    </source>
</reference>
<dbReference type="PROSITE" id="PS00383">
    <property type="entry name" value="TYR_PHOSPHATASE_1"/>
    <property type="match status" value="1"/>
</dbReference>
<accession>A0A022Q4E7</accession>
<evidence type="ECO:0000256" key="4">
    <source>
        <dbReference type="ARBA" id="ARBA00022553"/>
    </source>
</evidence>
<dbReference type="CDD" id="cd17658">
    <property type="entry name" value="PTPc_plant_PTP1"/>
    <property type="match status" value="1"/>
</dbReference>
<evidence type="ECO:0000256" key="1">
    <source>
        <dbReference type="ARBA" id="ARBA00004496"/>
    </source>
</evidence>
<evidence type="ECO:0000313" key="9">
    <source>
        <dbReference type="EMBL" id="EYU22866.1"/>
    </source>
</evidence>
<organism evidence="9 10">
    <name type="scientific">Erythranthe guttata</name>
    <name type="common">Yellow monkey flower</name>
    <name type="synonym">Mimulus guttatus</name>
    <dbReference type="NCBI Taxonomy" id="4155"/>
    <lineage>
        <taxon>Eukaryota</taxon>
        <taxon>Viridiplantae</taxon>
        <taxon>Streptophyta</taxon>
        <taxon>Embryophyta</taxon>
        <taxon>Tracheophyta</taxon>
        <taxon>Spermatophyta</taxon>
        <taxon>Magnoliopsida</taxon>
        <taxon>eudicotyledons</taxon>
        <taxon>Gunneridae</taxon>
        <taxon>Pentapetalae</taxon>
        <taxon>asterids</taxon>
        <taxon>lamiids</taxon>
        <taxon>Lamiales</taxon>
        <taxon>Phrymaceae</taxon>
        <taxon>Erythranthe</taxon>
    </lineage>
</organism>
<dbReference type="PRINTS" id="PR00700">
    <property type="entry name" value="PRTYPHPHTASE"/>
</dbReference>
<keyword evidence="10" id="KW-1185">Reference proteome</keyword>
<dbReference type="PROSITE" id="PS50055">
    <property type="entry name" value="TYR_PHOSPHATASE_PTP"/>
    <property type="match status" value="1"/>
</dbReference>
<dbReference type="KEGG" id="egt:105974486"/>
<keyword evidence="5" id="KW-0378">Hydrolase</keyword>
<dbReference type="InterPro" id="IPR000242">
    <property type="entry name" value="PTP_cat"/>
</dbReference>
<dbReference type="OMA" id="TMICGNI"/>
<protein>
    <recommendedName>
        <fullName evidence="2">protein-tyrosine-phosphatase</fullName>
        <ecNumber evidence="2">3.1.3.48</ecNumber>
    </recommendedName>
</protein>
<dbReference type="eggNOG" id="KOG0789">
    <property type="taxonomic scope" value="Eukaryota"/>
</dbReference>
<dbReference type="EMBL" id="KI632191">
    <property type="protein sequence ID" value="EYU22866.1"/>
    <property type="molecule type" value="Genomic_DNA"/>
</dbReference>
<dbReference type="GO" id="GO:0005737">
    <property type="term" value="C:cytoplasm"/>
    <property type="evidence" value="ECO:0007669"/>
    <property type="project" value="UniProtKB-SubCell"/>
</dbReference>
<dbReference type="FunFam" id="3.90.190.10:FF:000045">
    <property type="entry name" value="Tyrosine-protein phosphatase non-receptor type 12"/>
    <property type="match status" value="1"/>
</dbReference>
<keyword evidence="3" id="KW-0963">Cytoplasm</keyword>
<feature type="domain" description="Tyrosine-protein phosphatase" evidence="7">
    <location>
        <begin position="59"/>
        <end position="326"/>
    </location>
</feature>
<dbReference type="InterPro" id="IPR003595">
    <property type="entry name" value="Tyr_Pase_cat"/>
</dbReference>
<evidence type="ECO:0000259" key="8">
    <source>
        <dbReference type="PROSITE" id="PS50056"/>
    </source>
</evidence>
<evidence type="ECO:0000256" key="5">
    <source>
        <dbReference type="ARBA" id="ARBA00022801"/>
    </source>
</evidence>
<dbReference type="STRING" id="4155.A0A022Q4E7"/>
<dbReference type="Gene3D" id="3.90.190.10">
    <property type="entry name" value="Protein tyrosine phosphatase superfamily"/>
    <property type="match status" value="1"/>
</dbReference>
<evidence type="ECO:0000259" key="7">
    <source>
        <dbReference type="PROSITE" id="PS50055"/>
    </source>
</evidence>
<proteinExistence type="predicted"/>
<dbReference type="Pfam" id="PF00102">
    <property type="entry name" value="Y_phosphatase"/>
    <property type="match status" value="1"/>
</dbReference>
<keyword evidence="6" id="KW-0904">Protein phosphatase</keyword>
<dbReference type="PROSITE" id="PS50056">
    <property type="entry name" value="TYR_PHOSPHATASE_2"/>
    <property type="match status" value="1"/>
</dbReference>
<dbReference type="PANTHER" id="PTHR19134">
    <property type="entry name" value="RECEPTOR-TYPE TYROSINE-PROTEIN PHOSPHATASE"/>
    <property type="match status" value="1"/>
</dbReference>
<comment type="subcellular location">
    <subcellularLocation>
        <location evidence="1">Cytoplasm</location>
    </subcellularLocation>
</comment>
<dbReference type="InterPro" id="IPR016130">
    <property type="entry name" value="Tyr_Pase_AS"/>
</dbReference>
<evidence type="ECO:0000256" key="6">
    <source>
        <dbReference type="ARBA" id="ARBA00022912"/>
    </source>
</evidence>
<evidence type="ECO:0000313" key="10">
    <source>
        <dbReference type="Proteomes" id="UP000030748"/>
    </source>
</evidence>